<dbReference type="InterPro" id="IPR041726">
    <property type="entry name" value="ACAD10_11_N"/>
</dbReference>
<dbReference type="Gene3D" id="3.90.1200.10">
    <property type="match status" value="1"/>
</dbReference>
<dbReference type="STRING" id="34027.SAMN05421829_12226"/>
<dbReference type="InterPro" id="IPR051678">
    <property type="entry name" value="AGP_Transferase"/>
</dbReference>
<organism evidence="2 3">
    <name type="scientific">Aromatoleum tolulyticum</name>
    <dbReference type="NCBI Taxonomy" id="34027"/>
    <lineage>
        <taxon>Bacteria</taxon>
        <taxon>Pseudomonadati</taxon>
        <taxon>Pseudomonadota</taxon>
        <taxon>Betaproteobacteria</taxon>
        <taxon>Rhodocyclales</taxon>
        <taxon>Rhodocyclaceae</taxon>
        <taxon>Aromatoleum</taxon>
    </lineage>
</organism>
<name>A0A1N7C6G4_9RHOO</name>
<evidence type="ECO:0000313" key="2">
    <source>
        <dbReference type="EMBL" id="SIR59168.1"/>
    </source>
</evidence>
<accession>A0A1N7C6G4</accession>
<dbReference type="Pfam" id="PF01636">
    <property type="entry name" value="APH"/>
    <property type="match status" value="1"/>
</dbReference>
<keyword evidence="3" id="KW-1185">Reference proteome</keyword>
<dbReference type="Proteomes" id="UP000186819">
    <property type="component" value="Unassembled WGS sequence"/>
</dbReference>
<feature type="domain" description="Aminoglycoside phosphotransferase" evidence="1">
    <location>
        <begin position="56"/>
        <end position="246"/>
    </location>
</feature>
<sequence length="321" mass="36223">MSLKKRENELKAYLARMLKAKGEVGLCGEKRITMGQSRAMYILDVAYEGEEGPVERKVVARIEQWGHLGSDSRNEVATMRALHKVDFPVAKILSYETTNDVLGQPFFTMDFVPGSSVFSEEVVDEYLQLLHKLHRVDYKTPDFEHLERPESLAAPARRAVDHLYSVYCAHVVGEPSPLVAECVQWLHNNAVPAEEITLVHGDPGPGNYMHHNGRIAILNDWEFTALGDPYDDWAYVIWMRGAPYLPEEDWIARIERTIGKPLDRSRLHFWKAVNILKGVCLDQTSHKLYVDGVNPAPNLLAIATAVHLDVVKKLCATVLEG</sequence>
<keyword evidence="2" id="KW-0808">Transferase</keyword>
<dbReference type="Gene3D" id="3.30.200.20">
    <property type="entry name" value="Phosphorylase Kinase, domain 1"/>
    <property type="match status" value="1"/>
</dbReference>
<evidence type="ECO:0000259" key="1">
    <source>
        <dbReference type="Pfam" id="PF01636"/>
    </source>
</evidence>
<dbReference type="GO" id="GO:0016301">
    <property type="term" value="F:kinase activity"/>
    <property type="evidence" value="ECO:0007669"/>
    <property type="project" value="UniProtKB-KW"/>
</dbReference>
<gene>
    <name evidence="2" type="ORF">SAMN05421829_12226</name>
</gene>
<dbReference type="CDD" id="cd05154">
    <property type="entry name" value="ACAD10_11_N-like"/>
    <property type="match status" value="1"/>
</dbReference>
<dbReference type="AlphaFoldDB" id="A0A1N7C6G4"/>
<proteinExistence type="predicted"/>
<dbReference type="InterPro" id="IPR002575">
    <property type="entry name" value="Aminoglycoside_PTrfase"/>
</dbReference>
<dbReference type="OrthoDB" id="7510553at2"/>
<dbReference type="PANTHER" id="PTHR21310">
    <property type="entry name" value="AMINOGLYCOSIDE PHOSPHOTRANSFERASE-RELATED-RELATED"/>
    <property type="match status" value="1"/>
</dbReference>
<dbReference type="SUPFAM" id="SSF56112">
    <property type="entry name" value="Protein kinase-like (PK-like)"/>
    <property type="match status" value="1"/>
</dbReference>
<protein>
    <submittedName>
        <fullName evidence="2">Predicted kinase, aminoglycoside phosphotransferase (APT) family</fullName>
    </submittedName>
</protein>
<reference evidence="3" key="1">
    <citation type="submission" date="2017-01" db="EMBL/GenBank/DDBJ databases">
        <authorList>
            <person name="Varghese N."/>
            <person name="Submissions S."/>
        </authorList>
    </citation>
    <scope>NUCLEOTIDE SEQUENCE [LARGE SCALE GENOMIC DNA]</scope>
    <source>
        <strain evidence="3">ATCC 51758</strain>
    </source>
</reference>
<dbReference type="InterPro" id="IPR011009">
    <property type="entry name" value="Kinase-like_dom_sf"/>
</dbReference>
<dbReference type="EMBL" id="FTMD01000022">
    <property type="protein sequence ID" value="SIR59168.1"/>
    <property type="molecule type" value="Genomic_DNA"/>
</dbReference>
<dbReference type="RefSeq" id="WP_076604253.1">
    <property type="nucleotide sequence ID" value="NZ_FTMD01000022.1"/>
</dbReference>
<evidence type="ECO:0000313" key="3">
    <source>
        <dbReference type="Proteomes" id="UP000186819"/>
    </source>
</evidence>
<keyword evidence="2" id="KW-0418">Kinase</keyword>